<evidence type="ECO:0000313" key="4">
    <source>
        <dbReference type="EMBL" id="KAF2831765.1"/>
    </source>
</evidence>
<evidence type="ECO:0000256" key="3">
    <source>
        <dbReference type="SAM" id="SignalP"/>
    </source>
</evidence>
<keyword evidence="3" id="KW-0732">Signal</keyword>
<gene>
    <name evidence="4" type="ORF">CC86DRAFT_452713</name>
</gene>
<feature type="compositionally biased region" description="Polar residues" evidence="1">
    <location>
        <begin position="250"/>
        <end position="276"/>
    </location>
</feature>
<feature type="chain" id="PRO_5025365445" description="Mid2 domain-containing protein" evidence="3">
    <location>
        <begin position="27"/>
        <end position="522"/>
    </location>
</feature>
<name>A0A6A7AGQ5_9PLEO</name>
<keyword evidence="2" id="KW-0472">Membrane</keyword>
<evidence type="ECO:0000313" key="5">
    <source>
        <dbReference type="Proteomes" id="UP000799424"/>
    </source>
</evidence>
<feature type="signal peptide" evidence="3">
    <location>
        <begin position="1"/>
        <end position="26"/>
    </location>
</feature>
<sequence length="522" mass="53515">MVSSSLLTLFVHVLCAGWLGICSGHASPTGISTQLIRQNATMTVSSGLQLSTTMAPMLDDSQQGLAARAYNHLFKRACPITASGKAQVCDALCCGVKTFGWCCRGDQACGNGVNGGYCGAWTTVTVPVVGFVTLFDVKTSTEVKSSPGTTQTVVISSTNVVYVTKSDIETATIVRTITVTVDKRKRRAATATPSLTLSAQVVHTPSVVVAIRIEQQHGLVEFSKSPNYRLLCFVNAKATVTQTTTQTTTRSPSPVFTPVNTPVNTPENTPANNPVTSVVGGPLVNPANNPGSSPAAGPISGAVSPSSTAGGGGSGGGGGSNQSSNNTTSSNTPSSSGLSTGAKAGIGVGASLGALLLGVAAFFLLRRRRKQRKEETAAMISAAVAAANTNNNDPRSPPSDKYAAHSYPEVVPSTGTVSPPPVYRNSNGHEMGAGYSPAMAYAQPVSGHEMHADHAQSPRGYEMGAGYSPAMAHVQPGVTGHEMDSAPRGYEMGATYSPVMGHAQPVMGHTGGGGYDEAGGRR</sequence>
<evidence type="ECO:0000256" key="1">
    <source>
        <dbReference type="SAM" id="MobiDB-lite"/>
    </source>
</evidence>
<evidence type="ECO:0000256" key="2">
    <source>
        <dbReference type="SAM" id="Phobius"/>
    </source>
</evidence>
<keyword evidence="2" id="KW-1133">Transmembrane helix</keyword>
<keyword evidence="2" id="KW-0812">Transmembrane</keyword>
<organism evidence="4 5">
    <name type="scientific">Ophiobolus disseminans</name>
    <dbReference type="NCBI Taxonomy" id="1469910"/>
    <lineage>
        <taxon>Eukaryota</taxon>
        <taxon>Fungi</taxon>
        <taxon>Dikarya</taxon>
        <taxon>Ascomycota</taxon>
        <taxon>Pezizomycotina</taxon>
        <taxon>Dothideomycetes</taxon>
        <taxon>Pleosporomycetidae</taxon>
        <taxon>Pleosporales</taxon>
        <taxon>Pleosporineae</taxon>
        <taxon>Phaeosphaeriaceae</taxon>
        <taxon>Ophiobolus</taxon>
    </lineage>
</organism>
<protein>
    <recommendedName>
        <fullName evidence="6">Mid2 domain-containing protein</fullName>
    </recommendedName>
</protein>
<feature type="region of interest" description="Disordered" evidence="1">
    <location>
        <begin position="241"/>
        <end position="338"/>
    </location>
</feature>
<evidence type="ECO:0008006" key="6">
    <source>
        <dbReference type="Google" id="ProtNLM"/>
    </source>
</evidence>
<accession>A0A6A7AGQ5</accession>
<feature type="transmembrane region" description="Helical" evidence="2">
    <location>
        <begin position="344"/>
        <end position="365"/>
    </location>
</feature>
<reference evidence="4" key="1">
    <citation type="journal article" date="2020" name="Stud. Mycol.">
        <title>101 Dothideomycetes genomes: a test case for predicting lifestyles and emergence of pathogens.</title>
        <authorList>
            <person name="Haridas S."/>
            <person name="Albert R."/>
            <person name="Binder M."/>
            <person name="Bloem J."/>
            <person name="Labutti K."/>
            <person name="Salamov A."/>
            <person name="Andreopoulos B."/>
            <person name="Baker S."/>
            <person name="Barry K."/>
            <person name="Bills G."/>
            <person name="Bluhm B."/>
            <person name="Cannon C."/>
            <person name="Castanera R."/>
            <person name="Culley D."/>
            <person name="Daum C."/>
            <person name="Ezra D."/>
            <person name="Gonzalez J."/>
            <person name="Henrissat B."/>
            <person name="Kuo A."/>
            <person name="Liang C."/>
            <person name="Lipzen A."/>
            <person name="Lutzoni F."/>
            <person name="Magnuson J."/>
            <person name="Mondo S."/>
            <person name="Nolan M."/>
            <person name="Ohm R."/>
            <person name="Pangilinan J."/>
            <person name="Park H.-J."/>
            <person name="Ramirez L."/>
            <person name="Alfaro M."/>
            <person name="Sun H."/>
            <person name="Tritt A."/>
            <person name="Yoshinaga Y."/>
            <person name="Zwiers L.-H."/>
            <person name="Turgeon B."/>
            <person name="Goodwin S."/>
            <person name="Spatafora J."/>
            <person name="Crous P."/>
            <person name="Grigoriev I."/>
        </authorList>
    </citation>
    <scope>NUCLEOTIDE SEQUENCE</scope>
    <source>
        <strain evidence="4">CBS 113818</strain>
    </source>
</reference>
<dbReference type="EMBL" id="MU006218">
    <property type="protein sequence ID" value="KAF2831765.1"/>
    <property type="molecule type" value="Genomic_DNA"/>
</dbReference>
<feature type="region of interest" description="Disordered" evidence="1">
    <location>
        <begin position="411"/>
        <end position="430"/>
    </location>
</feature>
<feature type="compositionally biased region" description="Low complexity" evidence="1">
    <location>
        <begin position="321"/>
        <end position="338"/>
    </location>
</feature>
<keyword evidence="5" id="KW-1185">Reference proteome</keyword>
<feature type="compositionally biased region" description="Gly residues" evidence="1">
    <location>
        <begin position="309"/>
        <end position="320"/>
    </location>
</feature>
<dbReference type="AlphaFoldDB" id="A0A6A7AGQ5"/>
<proteinExistence type="predicted"/>
<dbReference type="Proteomes" id="UP000799424">
    <property type="component" value="Unassembled WGS sequence"/>
</dbReference>